<organism evidence="3">
    <name type="scientific">Agromyces sp. G08B096</name>
    <dbReference type="NCBI Taxonomy" id="3156399"/>
    <lineage>
        <taxon>Bacteria</taxon>
        <taxon>Bacillati</taxon>
        <taxon>Actinomycetota</taxon>
        <taxon>Actinomycetes</taxon>
        <taxon>Micrococcales</taxon>
        <taxon>Microbacteriaceae</taxon>
        <taxon>Agromyces</taxon>
    </lineage>
</organism>
<sequence>MSRFHPDLAVARFIPKLSVSRAVLPLMRRERPRLPEPADVRIQNLTVPGAHGGADVDLRIYDPRGRSEDSPALLWLHGGGFLLGDPEQDEASSIAFARELGILVVSACYRLAPEHPAPAALEDAYSALSWLFAEAGARGVDPARIAIGGASAGGGLAAALAQAAHDRGEFRPAFQLLVYPMLDDRTVLRTDVDTRGVRGWTPASNRFAWTSYLGGAPGRPEVHPYAAPARRADLTGLPPAWIGVGTLDLFHDEDVAYAHRLQDAGVPCELVIVDGAFHGFDALLRNAGVSRAFWKAQAGALRDGLLAVG</sequence>
<dbReference type="SUPFAM" id="SSF53474">
    <property type="entry name" value="alpha/beta-Hydrolases"/>
    <property type="match status" value="1"/>
</dbReference>
<dbReference type="GO" id="GO:0016787">
    <property type="term" value="F:hydrolase activity"/>
    <property type="evidence" value="ECO:0007669"/>
    <property type="project" value="UniProtKB-KW"/>
</dbReference>
<dbReference type="RefSeq" id="WP_350348299.1">
    <property type="nucleotide sequence ID" value="NZ_CP158374.1"/>
</dbReference>
<dbReference type="AlphaFoldDB" id="A0AAU7W766"/>
<feature type="domain" description="Alpha/beta hydrolase fold-3" evidence="2">
    <location>
        <begin position="73"/>
        <end position="280"/>
    </location>
</feature>
<name>A0AAU7W766_9MICO</name>
<evidence type="ECO:0000259" key="2">
    <source>
        <dbReference type="Pfam" id="PF07859"/>
    </source>
</evidence>
<dbReference type="PANTHER" id="PTHR48081">
    <property type="entry name" value="AB HYDROLASE SUPERFAMILY PROTEIN C4A8.06C"/>
    <property type="match status" value="1"/>
</dbReference>
<dbReference type="InterPro" id="IPR050300">
    <property type="entry name" value="GDXG_lipolytic_enzyme"/>
</dbReference>
<dbReference type="Gene3D" id="3.40.50.1820">
    <property type="entry name" value="alpha/beta hydrolase"/>
    <property type="match status" value="1"/>
</dbReference>
<evidence type="ECO:0000256" key="1">
    <source>
        <dbReference type="ARBA" id="ARBA00022801"/>
    </source>
</evidence>
<reference evidence="3" key="1">
    <citation type="submission" date="2024-05" db="EMBL/GenBank/DDBJ databases">
        <authorList>
            <person name="Yu L."/>
        </authorList>
    </citation>
    <scope>NUCLEOTIDE SEQUENCE</scope>
    <source>
        <strain evidence="3">G08B096</strain>
    </source>
</reference>
<dbReference type="EMBL" id="CP158374">
    <property type="protein sequence ID" value="XBX82278.1"/>
    <property type="molecule type" value="Genomic_DNA"/>
</dbReference>
<proteinExistence type="predicted"/>
<accession>A0AAU7W766</accession>
<protein>
    <submittedName>
        <fullName evidence="3">Alpha/beta hydrolase</fullName>
    </submittedName>
</protein>
<dbReference type="PANTHER" id="PTHR48081:SF8">
    <property type="entry name" value="ALPHA_BETA HYDROLASE FOLD-3 DOMAIN-CONTAINING PROTEIN-RELATED"/>
    <property type="match status" value="1"/>
</dbReference>
<dbReference type="InterPro" id="IPR013094">
    <property type="entry name" value="AB_hydrolase_3"/>
</dbReference>
<keyword evidence="1 3" id="KW-0378">Hydrolase</keyword>
<evidence type="ECO:0000313" key="3">
    <source>
        <dbReference type="EMBL" id="XBX82278.1"/>
    </source>
</evidence>
<dbReference type="InterPro" id="IPR029058">
    <property type="entry name" value="AB_hydrolase_fold"/>
</dbReference>
<dbReference type="Pfam" id="PF07859">
    <property type="entry name" value="Abhydrolase_3"/>
    <property type="match status" value="1"/>
</dbReference>
<gene>
    <name evidence="3" type="ORF">ABIQ69_16955</name>
</gene>